<evidence type="ECO:0000313" key="4">
    <source>
        <dbReference type="Proteomes" id="UP000321393"/>
    </source>
</evidence>
<dbReference type="EMBL" id="SSTD01011803">
    <property type="protein sequence ID" value="TYK09399.1"/>
    <property type="molecule type" value="Genomic_DNA"/>
</dbReference>
<dbReference type="SUPFAM" id="SSF56672">
    <property type="entry name" value="DNA/RNA polymerases"/>
    <property type="match status" value="1"/>
</dbReference>
<evidence type="ECO:0000256" key="1">
    <source>
        <dbReference type="SAM" id="MobiDB-lite"/>
    </source>
</evidence>
<evidence type="ECO:0000313" key="2">
    <source>
        <dbReference type="EMBL" id="KAA0032879.1"/>
    </source>
</evidence>
<organism evidence="3 5">
    <name type="scientific">Cucumis melo var. makuwa</name>
    <name type="common">Oriental melon</name>
    <dbReference type="NCBI Taxonomy" id="1194695"/>
    <lineage>
        <taxon>Eukaryota</taxon>
        <taxon>Viridiplantae</taxon>
        <taxon>Streptophyta</taxon>
        <taxon>Embryophyta</taxon>
        <taxon>Tracheophyta</taxon>
        <taxon>Spermatophyta</taxon>
        <taxon>Magnoliopsida</taxon>
        <taxon>eudicotyledons</taxon>
        <taxon>Gunneridae</taxon>
        <taxon>Pentapetalae</taxon>
        <taxon>rosids</taxon>
        <taxon>fabids</taxon>
        <taxon>Cucurbitales</taxon>
        <taxon>Cucurbitaceae</taxon>
        <taxon>Benincaseae</taxon>
        <taxon>Cucumis</taxon>
    </lineage>
</organism>
<sequence>MPSSLLNGEIPYRVLFPTKSLFPIAPKIFGCDTPFTSSPSSSCQGEDDNLFIYEITSSTDAPPSHPLPSRVYSRRPPSQPSDSCPTLVPPSSCDPGPSDDLPIALRKALSHPGWRNPMIEEMTALDDNGTWDLVSHPAGKKVIGFKWVFSLKVNLMEQWLDRKLVLLPKVMLKPMNAFLHGDLQEEVYMEQPPEFVAQGESDKSTYDHSAFYRRSDNGIVLLVVYVDDIVITGNDASGISSLKTFLQGAKPSGSPMMPNQQLVKEEKLCKDHERYRRLVGKLNYLTVTRPDIAYSVSVVSQFMSSPTVDHWAAVEQILCYLKDAPGHEILYKNHGHTRVECFSDVDWARSLEDRRSTFGYCVFVVALHIASNPVFHERTKHIEVDCHFIREKIQDGLVSTGYVKTREQLGDILTKAVNGARISYLCNKLAMINIFAPA</sequence>
<gene>
    <name evidence="3" type="ORF">E5676_scaffold504G00290</name>
    <name evidence="2" type="ORF">E6C27_scaffold81G00450</name>
</gene>
<feature type="region of interest" description="Disordered" evidence="1">
    <location>
        <begin position="58"/>
        <end position="100"/>
    </location>
</feature>
<name>A0A5D3CGG6_CUCMM</name>
<dbReference type="InterPro" id="IPR043502">
    <property type="entry name" value="DNA/RNA_pol_sf"/>
</dbReference>
<dbReference type="PANTHER" id="PTHR11439">
    <property type="entry name" value="GAG-POL-RELATED RETROTRANSPOSON"/>
    <property type="match status" value="1"/>
</dbReference>
<evidence type="ECO:0000313" key="5">
    <source>
        <dbReference type="Proteomes" id="UP000321947"/>
    </source>
</evidence>
<dbReference type="Proteomes" id="UP000321947">
    <property type="component" value="Unassembled WGS sequence"/>
</dbReference>
<feature type="compositionally biased region" description="Low complexity" evidence="1">
    <location>
        <begin position="89"/>
        <end position="100"/>
    </location>
</feature>
<dbReference type="Proteomes" id="UP000321393">
    <property type="component" value="Unassembled WGS sequence"/>
</dbReference>
<accession>A0A5D3CGG6</accession>
<dbReference type="EMBL" id="SSTE01021131">
    <property type="protein sequence ID" value="KAA0032879.1"/>
    <property type="molecule type" value="Genomic_DNA"/>
</dbReference>
<dbReference type="CDD" id="cd09272">
    <property type="entry name" value="RNase_HI_RT_Ty1"/>
    <property type="match status" value="1"/>
</dbReference>
<dbReference type="PANTHER" id="PTHR11439:SF467">
    <property type="entry name" value="INTEGRASE CATALYTIC DOMAIN-CONTAINING PROTEIN"/>
    <property type="match status" value="1"/>
</dbReference>
<reference evidence="4 5" key="1">
    <citation type="submission" date="2019-08" db="EMBL/GenBank/DDBJ databases">
        <title>Draft genome sequences of two oriental melons (Cucumis melo L. var makuwa).</title>
        <authorList>
            <person name="Kwon S.-Y."/>
        </authorList>
    </citation>
    <scope>NUCLEOTIDE SEQUENCE [LARGE SCALE GENOMIC DNA]</scope>
    <source>
        <strain evidence="5">cv. Chang Bougi</strain>
        <strain evidence="4">cv. SW 3</strain>
        <tissue evidence="3">Leaf</tissue>
    </source>
</reference>
<dbReference type="AlphaFoldDB" id="A0A5D3CGG6"/>
<dbReference type="OrthoDB" id="414945at2759"/>
<proteinExistence type="predicted"/>
<comment type="caution">
    <text evidence="3">The sequence shown here is derived from an EMBL/GenBank/DDBJ whole genome shotgun (WGS) entry which is preliminary data.</text>
</comment>
<evidence type="ECO:0000313" key="3">
    <source>
        <dbReference type="EMBL" id="TYK09399.1"/>
    </source>
</evidence>
<protein>
    <submittedName>
        <fullName evidence="2 3">Polyprotein</fullName>
    </submittedName>
</protein>